<dbReference type="GO" id="GO:0005759">
    <property type="term" value="C:mitochondrial matrix"/>
    <property type="evidence" value="ECO:0007669"/>
    <property type="project" value="TreeGrafter"/>
</dbReference>
<gene>
    <name evidence="5" type="primary">hsp10</name>
    <name evidence="5" type="ORF">SOMG_04534</name>
</gene>
<dbReference type="InterPro" id="IPR018369">
    <property type="entry name" value="Chaprnonin_Cpn10_CS"/>
</dbReference>
<dbReference type="RefSeq" id="XP_056039681.1">
    <property type="nucleotide sequence ID" value="XM_056183318.1"/>
</dbReference>
<dbReference type="SUPFAM" id="SSF50129">
    <property type="entry name" value="GroES-like"/>
    <property type="match status" value="1"/>
</dbReference>
<keyword evidence="5" id="KW-0346">Stress response</keyword>
<comment type="function">
    <text evidence="3">Eukaryotic CPN10 homolog which is essential for mitochondrial protein biogenesis, together with CPN60. Binds to CPN60 in the presence of Mg-ATP and suppresses the ATPase activity of the latter.</text>
</comment>
<dbReference type="PANTHER" id="PTHR10772">
    <property type="entry name" value="10 KDA HEAT SHOCK PROTEIN"/>
    <property type="match status" value="1"/>
</dbReference>
<dbReference type="Gene3D" id="2.30.33.40">
    <property type="entry name" value="GroES chaperonin"/>
    <property type="match status" value="1"/>
</dbReference>
<dbReference type="InterPro" id="IPR037124">
    <property type="entry name" value="Chaperonin_GroES_sf"/>
</dbReference>
<organism evidence="5 6">
    <name type="scientific">Schizosaccharomyces osmophilus</name>
    <dbReference type="NCBI Taxonomy" id="2545709"/>
    <lineage>
        <taxon>Eukaryota</taxon>
        <taxon>Fungi</taxon>
        <taxon>Dikarya</taxon>
        <taxon>Ascomycota</taxon>
        <taxon>Taphrinomycotina</taxon>
        <taxon>Schizosaccharomycetes</taxon>
        <taxon>Schizosaccharomycetales</taxon>
        <taxon>Schizosaccharomycetaceae</taxon>
        <taxon>Schizosaccharomyces</taxon>
    </lineage>
</organism>
<dbReference type="Proteomes" id="UP001212411">
    <property type="component" value="Chromosome 3"/>
</dbReference>
<dbReference type="PRINTS" id="PR00297">
    <property type="entry name" value="CHAPERONIN10"/>
</dbReference>
<keyword evidence="6" id="KW-1185">Reference proteome</keyword>
<dbReference type="SMART" id="SM00883">
    <property type="entry name" value="Cpn10"/>
    <property type="match status" value="1"/>
</dbReference>
<dbReference type="KEGG" id="som:SOMG_04534"/>
<dbReference type="GO" id="GO:0051082">
    <property type="term" value="F:unfolded protein binding"/>
    <property type="evidence" value="ECO:0007669"/>
    <property type="project" value="TreeGrafter"/>
</dbReference>
<evidence type="ECO:0000256" key="1">
    <source>
        <dbReference type="ARBA" id="ARBA00006975"/>
    </source>
</evidence>
<sequence>MATKLKSAKSIVPLLDRILVQRVKADPKTASGIFLPEKSLERLSEGRVIATGKGLMNKTGAPTPPSVTPGDRVLLPAFGGSNIKVGEQEYSLYRDHELLAVIKE</sequence>
<dbReference type="GO" id="GO:0044183">
    <property type="term" value="F:protein folding chaperone"/>
    <property type="evidence" value="ECO:0007669"/>
    <property type="project" value="InterPro"/>
</dbReference>
<dbReference type="EMBL" id="CP115613">
    <property type="protein sequence ID" value="WBW75438.1"/>
    <property type="molecule type" value="Genomic_DNA"/>
</dbReference>
<dbReference type="InterPro" id="IPR011032">
    <property type="entry name" value="GroES-like_sf"/>
</dbReference>
<dbReference type="InterPro" id="IPR020818">
    <property type="entry name" value="Chaperonin_GroES"/>
</dbReference>
<dbReference type="PANTHER" id="PTHR10772:SF0">
    <property type="entry name" value="10 KDA HEAT SHOCK PROTEIN, MITOCHONDRIAL"/>
    <property type="match status" value="1"/>
</dbReference>
<protein>
    <submittedName>
        <fullName evidence="5">Mitochondrial heat shock protein Hsp10</fullName>
    </submittedName>
</protein>
<reference evidence="5 6" key="1">
    <citation type="journal article" date="2023" name="G3 (Bethesda)">
        <title>A high-quality reference genome for the fission yeast Schizosaccharomyces osmophilus.</title>
        <authorList>
            <person name="Jia G.S."/>
            <person name="Zhang W.C."/>
            <person name="Liang Y."/>
            <person name="Liu X.H."/>
            <person name="Rhind N."/>
            <person name="Pidoux A."/>
            <person name="Brysch-Herzberg M."/>
            <person name="Du L.L."/>
        </authorList>
    </citation>
    <scope>NUCLEOTIDE SEQUENCE [LARGE SCALE GENOMIC DNA]</scope>
    <source>
        <strain evidence="5 6">CBS 15793</strain>
    </source>
</reference>
<accession>A0AAF0AZZ6</accession>
<dbReference type="HAMAP" id="MF_00580">
    <property type="entry name" value="CH10"/>
    <property type="match status" value="1"/>
</dbReference>
<dbReference type="CDD" id="cd00320">
    <property type="entry name" value="cpn10"/>
    <property type="match status" value="1"/>
</dbReference>
<dbReference type="AlphaFoldDB" id="A0AAF0AZZ6"/>
<dbReference type="Pfam" id="PF00166">
    <property type="entry name" value="Cpn10"/>
    <property type="match status" value="1"/>
</dbReference>
<evidence type="ECO:0000313" key="6">
    <source>
        <dbReference type="Proteomes" id="UP001212411"/>
    </source>
</evidence>
<keyword evidence="2 4" id="KW-0143">Chaperone</keyword>
<dbReference type="GO" id="GO:0051087">
    <property type="term" value="F:protein-folding chaperone binding"/>
    <property type="evidence" value="ECO:0007669"/>
    <property type="project" value="TreeGrafter"/>
</dbReference>
<dbReference type="GO" id="GO:0005524">
    <property type="term" value="F:ATP binding"/>
    <property type="evidence" value="ECO:0007669"/>
    <property type="project" value="InterPro"/>
</dbReference>
<evidence type="ECO:0000256" key="3">
    <source>
        <dbReference type="ARBA" id="ARBA00056825"/>
    </source>
</evidence>
<comment type="similarity">
    <text evidence="1 4">Belongs to the GroES chaperonin family.</text>
</comment>
<evidence type="ECO:0000256" key="2">
    <source>
        <dbReference type="ARBA" id="ARBA00023186"/>
    </source>
</evidence>
<name>A0AAF0AZZ6_9SCHI</name>
<evidence type="ECO:0000256" key="4">
    <source>
        <dbReference type="RuleBase" id="RU003479"/>
    </source>
</evidence>
<evidence type="ECO:0000313" key="5">
    <source>
        <dbReference type="EMBL" id="WBW75438.1"/>
    </source>
</evidence>
<dbReference type="PROSITE" id="PS00681">
    <property type="entry name" value="CHAPERONINS_CPN10"/>
    <property type="match status" value="1"/>
</dbReference>
<dbReference type="GO" id="GO:0046872">
    <property type="term" value="F:metal ion binding"/>
    <property type="evidence" value="ECO:0007669"/>
    <property type="project" value="TreeGrafter"/>
</dbReference>
<proteinExistence type="inferred from homology"/>
<dbReference type="GeneID" id="80878007"/>
<dbReference type="FunFam" id="2.30.33.40:FF:000002">
    <property type="entry name" value="10 kDa chaperonin, mitochondrial"/>
    <property type="match status" value="1"/>
</dbReference>